<protein>
    <submittedName>
        <fullName evidence="2">Uncharacterized protein</fullName>
    </submittedName>
</protein>
<comment type="caution">
    <text evidence="2">The sequence shown here is derived from an EMBL/GenBank/DDBJ whole genome shotgun (WGS) entry which is preliminary data.</text>
</comment>
<evidence type="ECO:0000313" key="3">
    <source>
        <dbReference type="Proteomes" id="UP000554235"/>
    </source>
</evidence>
<accession>A0A8H4LDW3</accession>
<gene>
    <name evidence="2" type="ORF">FALBO_5260</name>
</gene>
<keyword evidence="3" id="KW-1185">Reference proteome</keyword>
<organism evidence="2 3">
    <name type="scientific">Fusarium albosuccineum</name>
    <dbReference type="NCBI Taxonomy" id="1237068"/>
    <lineage>
        <taxon>Eukaryota</taxon>
        <taxon>Fungi</taxon>
        <taxon>Dikarya</taxon>
        <taxon>Ascomycota</taxon>
        <taxon>Pezizomycotina</taxon>
        <taxon>Sordariomycetes</taxon>
        <taxon>Hypocreomycetidae</taxon>
        <taxon>Hypocreales</taxon>
        <taxon>Nectriaceae</taxon>
        <taxon>Fusarium</taxon>
        <taxon>Fusarium decemcellulare species complex</taxon>
    </lineage>
</organism>
<feature type="compositionally biased region" description="Basic residues" evidence="1">
    <location>
        <begin position="1"/>
        <end position="13"/>
    </location>
</feature>
<dbReference type="AlphaFoldDB" id="A0A8H4LDW3"/>
<sequence>MPRKITRHFRLGRHPSSNAKATAQVPAKEREIKARRPVPLDSTRPSTAKLPGHVVHAILGLLQHVHPEALQAVALVSSSMYHQARYAQHQHVRIDLDRPKHALNRLSLISRLGHAVAVQEVRVTGCKTPNQDDVESRTQVLARLAGMMPSMTGLRDFGWNVSGYIPGTYDGSGSTSVPIPSDILAALPRASPYLVRLHTSLCSSALEGSHLEARTFLHDLEGNHNLSTLSVDVIYTNDLMCRDTMRALKRVLLSCPNLSRLPQINVHYPRVAYCDGQPMDPYCGLGFAGDEKPPPLQELGVLDYPWGTPAYTGYPIRARETLHWASTFDWSRLARLNHVPDSLYTIAPYLTALRELALDEPSSIEMELLDDIASPLEILSFSSWKRVGNEPKRITKFAATLRQLRVHENESSWGYGSHGLITTPDLMHLSTRLPNLEHLALDMERDKETQQWPYAALDATAAFPSLHTVELWFALGDQSLASKPVLTISSAHHLGDYLRERNENIQRVTLHSGAPRPYSGRTSRRPLGSDFYIPGPSWAQCNSVTFEYQMVYDAEAMNLRRSRVICLDLGSGMNARLRHLAQGAVTRRQMNLGELNADEIRLIAALDGPLSKVEWDAWSNKQPEVIAYRADMHREAMETEDEDLRIVLVFEYYAEGGVVLHSRLVDADEGHAGFDGLALMASAGMERART</sequence>
<dbReference type="Proteomes" id="UP000554235">
    <property type="component" value="Unassembled WGS sequence"/>
</dbReference>
<reference evidence="2 3" key="1">
    <citation type="submission" date="2020-01" db="EMBL/GenBank/DDBJ databases">
        <title>Identification and distribution of gene clusters putatively required for synthesis of sphingolipid metabolism inhibitors in phylogenetically diverse species of the filamentous fungus Fusarium.</title>
        <authorList>
            <person name="Kim H.-S."/>
            <person name="Busman M."/>
            <person name="Brown D.W."/>
            <person name="Divon H."/>
            <person name="Uhlig S."/>
            <person name="Proctor R.H."/>
        </authorList>
    </citation>
    <scope>NUCLEOTIDE SEQUENCE [LARGE SCALE GENOMIC DNA]</scope>
    <source>
        <strain evidence="2 3">NRRL 20459</strain>
    </source>
</reference>
<proteinExistence type="predicted"/>
<evidence type="ECO:0000256" key="1">
    <source>
        <dbReference type="SAM" id="MobiDB-lite"/>
    </source>
</evidence>
<dbReference type="OrthoDB" id="3945550at2759"/>
<name>A0A8H4LDW3_9HYPO</name>
<evidence type="ECO:0000313" key="2">
    <source>
        <dbReference type="EMBL" id="KAF4467860.1"/>
    </source>
</evidence>
<feature type="region of interest" description="Disordered" evidence="1">
    <location>
        <begin position="1"/>
        <end position="29"/>
    </location>
</feature>
<dbReference type="EMBL" id="JAADYS010000686">
    <property type="protein sequence ID" value="KAF4467860.1"/>
    <property type="molecule type" value="Genomic_DNA"/>
</dbReference>